<feature type="transmembrane region" description="Helical" evidence="1">
    <location>
        <begin position="179"/>
        <end position="198"/>
    </location>
</feature>
<dbReference type="PANTHER" id="PTHR15503:SF45">
    <property type="entry name" value="RNA-DIRECTED DNA POLYMERASE HOMOLOG"/>
    <property type="match status" value="1"/>
</dbReference>
<dbReference type="InterPro" id="IPR032567">
    <property type="entry name" value="RTL1-rel"/>
</dbReference>
<reference evidence="2" key="2">
    <citation type="submission" date="2022-01" db="EMBL/GenBank/DDBJ databases">
        <authorList>
            <person name="Yamashiro T."/>
            <person name="Shiraishi A."/>
            <person name="Satake H."/>
            <person name="Nakayama K."/>
        </authorList>
    </citation>
    <scope>NUCLEOTIDE SEQUENCE</scope>
</reference>
<reference evidence="2" key="1">
    <citation type="journal article" date="2022" name="Int. J. Mol. Sci.">
        <title>Draft Genome of Tanacetum Coccineum: Genomic Comparison of Closely Related Tanacetum-Family Plants.</title>
        <authorList>
            <person name="Yamashiro T."/>
            <person name="Shiraishi A."/>
            <person name="Nakayama K."/>
            <person name="Satake H."/>
        </authorList>
    </citation>
    <scope>NUCLEOTIDE SEQUENCE</scope>
</reference>
<sequence>MNMLTALYVLLIVFALRIYFYPYLDSDVILRHVRSWFLTAKSEKLISSIGTYLDILMGAKVSGFCYGHPLLERVNWPLSSIPVPEPNSKAPNVMTPVELNRVKEQLQEMLENGFIRPSVSPWGAPVLFVKKKDGSMRLCIDYWRRIGGGDNVNCLSFLLIVSVLANFNFLHPYARLDVILAWIWLASPSQATLTAMLARTLISMGAKVYLASVTMNYPGLSSHQRGLKFGIKLIPGAEPISKAPYRMTPVELKELKEQLQEMLENGFIRPSVSPWGAPVLFVKKKDGSMRLCIDYRKRIG</sequence>
<feature type="transmembrane region" description="Helical" evidence="1">
    <location>
        <begin position="152"/>
        <end position="173"/>
    </location>
</feature>
<feature type="transmembrane region" description="Helical" evidence="1">
    <location>
        <begin position="6"/>
        <end position="24"/>
    </location>
</feature>
<dbReference type="EMBL" id="BQNB010015968">
    <property type="protein sequence ID" value="GJT46247.1"/>
    <property type="molecule type" value="Genomic_DNA"/>
</dbReference>
<accession>A0ABQ5E5U5</accession>
<dbReference type="PANTHER" id="PTHR15503">
    <property type="entry name" value="LDOC1 RELATED"/>
    <property type="match status" value="1"/>
</dbReference>
<keyword evidence="1" id="KW-1133">Transmembrane helix</keyword>
<dbReference type="Proteomes" id="UP001151760">
    <property type="component" value="Unassembled WGS sequence"/>
</dbReference>
<proteinExistence type="predicted"/>
<keyword evidence="1" id="KW-0812">Transmembrane</keyword>
<protein>
    <submittedName>
        <fullName evidence="2">Uncharacterized protein</fullName>
    </submittedName>
</protein>
<name>A0ABQ5E5U5_9ASTR</name>
<keyword evidence="1" id="KW-0472">Membrane</keyword>
<dbReference type="InterPro" id="IPR043502">
    <property type="entry name" value="DNA/RNA_pol_sf"/>
</dbReference>
<comment type="caution">
    <text evidence="2">The sequence shown here is derived from an EMBL/GenBank/DDBJ whole genome shotgun (WGS) entry which is preliminary data.</text>
</comment>
<evidence type="ECO:0000256" key="1">
    <source>
        <dbReference type="SAM" id="Phobius"/>
    </source>
</evidence>
<evidence type="ECO:0000313" key="2">
    <source>
        <dbReference type="EMBL" id="GJT46247.1"/>
    </source>
</evidence>
<gene>
    <name evidence="2" type="ORF">Tco_0954962</name>
</gene>
<organism evidence="2 3">
    <name type="scientific">Tanacetum coccineum</name>
    <dbReference type="NCBI Taxonomy" id="301880"/>
    <lineage>
        <taxon>Eukaryota</taxon>
        <taxon>Viridiplantae</taxon>
        <taxon>Streptophyta</taxon>
        <taxon>Embryophyta</taxon>
        <taxon>Tracheophyta</taxon>
        <taxon>Spermatophyta</taxon>
        <taxon>Magnoliopsida</taxon>
        <taxon>eudicotyledons</taxon>
        <taxon>Gunneridae</taxon>
        <taxon>Pentapetalae</taxon>
        <taxon>asterids</taxon>
        <taxon>campanulids</taxon>
        <taxon>Asterales</taxon>
        <taxon>Asteraceae</taxon>
        <taxon>Asteroideae</taxon>
        <taxon>Anthemideae</taxon>
        <taxon>Anthemidinae</taxon>
        <taxon>Tanacetum</taxon>
    </lineage>
</organism>
<dbReference type="Gene3D" id="3.10.10.10">
    <property type="entry name" value="HIV Type 1 Reverse Transcriptase, subunit A, domain 1"/>
    <property type="match status" value="2"/>
</dbReference>
<keyword evidence="3" id="KW-1185">Reference proteome</keyword>
<dbReference type="SUPFAM" id="SSF56672">
    <property type="entry name" value="DNA/RNA polymerases"/>
    <property type="match status" value="2"/>
</dbReference>
<evidence type="ECO:0000313" key="3">
    <source>
        <dbReference type="Proteomes" id="UP001151760"/>
    </source>
</evidence>